<evidence type="ECO:0000256" key="6">
    <source>
        <dbReference type="ARBA" id="ARBA00022989"/>
    </source>
</evidence>
<evidence type="ECO:0000256" key="8">
    <source>
        <dbReference type="ARBA" id="ARBA00023136"/>
    </source>
</evidence>
<dbReference type="GO" id="GO:0046474">
    <property type="term" value="P:glycerophospholipid biosynthetic process"/>
    <property type="evidence" value="ECO:0007669"/>
    <property type="project" value="TreeGrafter"/>
</dbReference>
<proteinExistence type="inferred from homology"/>
<dbReference type="Proteomes" id="UP000629619">
    <property type="component" value="Unassembled WGS sequence"/>
</dbReference>
<feature type="transmembrane region" description="Helical" evidence="12">
    <location>
        <begin position="183"/>
        <end position="202"/>
    </location>
</feature>
<feature type="transmembrane region" description="Helical" evidence="12">
    <location>
        <begin position="117"/>
        <end position="137"/>
    </location>
</feature>
<evidence type="ECO:0000256" key="4">
    <source>
        <dbReference type="ARBA" id="ARBA00022679"/>
    </source>
</evidence>
<feature type="transmembrane region" description="Helical" evidence="12">
    <location>
        <begin position="149"/>
        <end position="171"/>
    </location>
</feature>
<keyword evidence="9" id="KW-0594">Phospholipid biosynthesis</keyword>
<dbReference type="GO" id="GO:0008444">
    <property type="term" value="F:CDP-diacylglycerol-glycerol-3-phosphate 3-phosphatidyltransferase activity"/>
    <property type="evidence" value="ECO:0007669"/>
    <property type="project" value="InterPro"/>
</dbReference>
<dbReference type="Gene3D" id="1.20.120.1760">
    <property type="match status" value="1"/>
</dbReference>
<evidence type="ECO:0000256" key="1">
    <source>
        <dbReference type="ARBA" id="ARBA00004141"/>
    </source>
</evidence>
<dbReference type="Pfam" id="PF01066">
    <property type="entry name" value="CDP-OH_P_transf"/>
    <property type="match status" value="1"/>
</dbReference>
<dbReference type="AlphaFoldDB" id="A0A919KB82"/>
<keyword evidence="3" id="KW-0444">Lipid biosynthesis</keyword>
<protein>
    <submittedName>
        <fullName evidence="13">CDP-diacylglycerol--glycerol-3-phosphate 3-phosphatidyltransferase</fullName>
    </submittedName>
</protein>
<dbReference type="PIRSF" id="PIRSF000847">
    <property type="entry name" value="Phos_ph_gly_syn"/>
    <property type="match status" value="1"/>
</dbReference>
<gene>
    <name evidence="13" type="primary">pgsA_2</name>
    <name evidence="13" type="ORF">Asi03nite_09030</name>
</gene>
<name>A0A919KB82_9ACTN</name>
<reference evidence="13" key="1">
    <citation type="submission" date="2021-01" db="EMBL/GenBank/DDBJ databases">
        <title>Whole genome shotgun sequence of Actinoplanes siamensis NBRC 109076.</title>
        <authorList>
            <person name="Komaki H."/>
            <person name="Tamura T."/>
        </authorList>
    </citation>
    <scope>NUCLEOTIDE SEQUENCE</scope>
    <source>
        <strain evidence="13">NBRC 109076</strain>
    </source>
</reference>
<dbReference type="EMBL" id="BOMW01000009">
    <property type="protein sequence ID" value="GIF03365.1"/>
    <property type="molecule type" value="Genomic_DNA"/>
</dbReference>
<keyword evidence="4 11" id="KW-0808">Transferase</keyword>
<dbReference type="InterPro" id="IPR000462">
    <property type="entry name" value="CDP-OH_P_trans"/>
</dbReference>
<evidence type="ECO:0000256" key="9">
    <source>
        <dbReference type="ARBA" id="ARBA00023209"/>
    </source>
</evidence>
<evidence type="ECO:0000256" key="3">
    <source>
        <dbReference type="ARBA" id="ARBA00022516"/>
    </source>
</evidence>
<evidence type="ECO:0000256" key="12">
    <source>
        <dbReference type="SAM" id="Phobius"/>
    </source>
</evidence>
<evidence type="ECO:0000256" key="5">
    <source>
        <dbReference type="ARBA" id="ARBA00022692"/>
    </source>
</evidence>
<keyword evidence="6 12" id="KW-1133">Transmembrane helix</keyword>
<evidence type="ECO:0000313" key="13">
    <source>
        <dbReference type="EMBL" id="GIF03365.1"/>
    </source>
</evidence>
<feature type="transmembrane region" description="Helical" evidence="12">
    <location>
        <begin position="31"/>
        <end position="54"/>
    </location>
</feature>
<dbReference type="InterPro" id="IPR050324">
    <property type="entry name" value="CDP-alcohol_PTase-I"/>
</dbReference>
<dbReference type="InterPro" id="IPR048254">
    <property type="entry name" value="CDP_ALCOHOL_P_TRANSF_CS"/>
</dbReference>
<keyword evidence="7" id="KW-0443">Lipid metabolism</keyword>
<evidence type="ECO:0000256" key="11">
    <source>
        <dbReference type="RuleBase" id="RU003750"/>
    </source>
</evidence>
<organism evidence="13 14">
    <name type="scientific">Actinoplanes siamensis</name>
    <dbReference type="NCBI Taxonomy" id="1223317"/>
    <lineage>
        <taxon>Bacteria</taxon>
        <taxon>Bacillati</taxon>
        <taxon>Actinomycetota</taxon>
        <taxon>Actinomycetes</taxon>
        <taxon>Micromonosporales</taxon>
        <taxon>Micromonosporaceae</taxon>
        <taxon>Actinoplanes</taxon>
    </lineage>
</organism>
<evidence type="ECO:0000256" key="2">
    <source>
        <dbReference type="ARBA" id="ARBA00010441"/>
    </source>
</evidence>
<sequence>MPQRGLNGTGGEVTVAMSQRPAPSIETSNRIFTIPNVISFIRLLGVPLFLYLLLGPHHDVAAVIVLAVGGTTDWVDGYVARRMNSVSRLGELLDPFADRLYILATLIGFTVRDVVPWWLTGALLLREAVLGVALLVLRRHGYGPPPVHYVGKTGTFVLLAAFPVILLASAVPSVDGWAQPVGWGLAWWALGLYWAAGVLYLAQAARLLRADRAGPGAPRTVVP</sequence>
<dbReference type="InterPro" id="IPR043130">
    <property type="entry name" value="CDP-OH_PTrfase_TM_dom"/>
</dbReference>
<dbReference type="PROSITE" id="PS00379">
    <property type="entry name" value="CDP_ALCOHOL_P_TRANSF"/>
    <property type="match status" value="1"/>
</dbReference>
<comment type="subcellular location">
    <subcellularLocation>
        <location evidence="1">Membrane</location>
        <topology evidence="1">Multi-pass membrane protein</topology>
    </subcellularLocation>
</comment>
<accession>A0A919KB82</accession>
<keyword evidence="5 12" id="KW-0812">Transmembrane</keyword>
<keyword evidence="8 12" id="KW-0472">Membrane</keyword>
<dbReference type="InterPro" id="IPR004570">
    <property type="entry name" value="Phosphatidylglycerol_P_synth"/>
</dbReference>
<dbReference type="PANTHER" id="PTHR14269:SF62">
    <property type="entry name" value="CDP-DIACYLGLYCEROL--GLYCEROL-3-PHOSPHATE 3-PHOSPHATIDYLTRANSFERASE 1, CHLOROPLASTIC"/>
    <property type="match status" value="1"/>
</dbReference>
<evidence type="ECO:0000256" key="7">
    <source>
        <dbReference type="ARBA" id="ARBA00023098"/>
    </source>
</evidence>
<evidence type="ECO:0000256" key="10">
    <source>
        <dbReference type="ARBA" id="ARBA00023264"/>
    </source>
</evidence>
<dbReference type="PANTHER" id="PTHR14269">
    <property type="entry name" value="CDP-DIACYLGLYCEROL--GLYCEROL-3-PHOSPHATE 3-PHOSPHATIDYLTRANSFERASE-RELATED"/>
    <property type="match status" value="1"/>
</dbReference>
<comment type="caution">
    <text evidence="13">The sequence shown here is derived from an EMBL/GenBank/DDBJ whole genome shotgun (WGS) entry which is preliminary data.</text>
</comment>
<evidence type="ECO:0000313" key="14">
    <source>
        <dbReference type="Proteomes" id="UP000629619"/>
    </source>
</evidence>
<comment type="similarity">
    <text evidence="2 11">Belongs to the CDP-alcohol phosphatidyltransferase class-I family.</text>
</comment>
<dbReference type="GO" id="GO:0016020">
    <property type="term" value="C:membrane"/>
    <property type="evidence" value="ECO:0007669"/>
    <property type="project" value="UniProtKB-SubCell"/>
</dbReference>
<keyword evidence="14" id="KW-1185">Reference proteome</keyword>
<keyword evidence="10" id="KW-1208">Phospholipid metabolism</keyword>